<evidence type="ECO:0000259" key="1">
    <source>
        <dbReference type="PROSITE" id="PS51705"/>
    </source>
</evidence>
<evidence type="ECO:0000313" key="2">
    <source>
        <dbReference type="EMBL" id="SVC89187.1"/>
    </source>
</evidence>
<dbReference type="GO" id="GO:0005737">
    <property type="term" value="C:cytoplasm"/>
    <property type="evidence" value="ECO:0007669"/>
    <property type="project" value="TreeGrafter"/>
</dbReference>
<accession>A0A382QW49</accession>
<dbReference type="InterPro" id="IPR030394">
    <property type="entry name" value="G_HFLX_dom"/>
</dbReference>
<dbReference type="InterPro" id="IPR005225">
    <property type="entry name" value="Small_GTP-bd"/>
</dbReference>
<gene>
    <name evidence="2" type="ORF">METZ01_LOCUS342041</name>
</gene>
<organism evidence="2">
    <name type="scientific">marine metagenome</name>
    <dbReference type="NCBI Taxonomy" id="408172"/>
    <lineage>
        <taxon>unclassified sequences</taxon>
        <taxon>metagenomes</taxon>
        <taxon>ecological metagenomes</taxon>
    </lineage>
</organism>
<name>A0A382QW49_9ZZZZ</name>
<feature type="non-terminal residue" evidence="2">
    <location>
        <position position="1"/>
    </location>
</feature>
<reference evidence="2" key="1">
    <citation type="submission" date="2018-05" db="EMBL/GenBank/DDBJ databases">
        <authorList>
            <person name="Lanie J.A."/>
            <person name="Ng W.-L."/>
            <person name="Kazmierczak K.M."/>
            <person name="Andrzejewski T.M."/>
            <person name="Davidsen T.M."/>
            <person name="Wayne K.J."/>
            <person name="Tettelin H."/>
            <person name="Glass J.I."/>
            <person name="Rusch D."/>
            <person name="Podicherti R."/>
            <person name="Tsui H.-C.T."/>
            <person name="Winkler M.E."/>
        </authorList>
    </citation>
    <scope>NUCLEOTIDE SEQUENCE</scope>
</reference>
<dbReference type="PRINTS" id="PR00326">
    <property type="entry name" value="GTP1OBG"/>
</dbReference>
<dbReference type="PROSITE" id="PS51705">
    <property type="entry name" value="G_HFLX"/>
    <property type="match status" value="1"/>
</dbReference>
<dbReference type="Gene3D" id="3.40.50.300">
    <property type="entry name" value="P-loop containing nucleotide triphosphate hydrolases"/>
    <property type="match status" value="1"/>
</dbReference>
<dbReference type="EMBL" id="UINC01117037">
    <property type="protein sequence ID" value="SVC89187.1"/>
    <property type="molecule type" value="Genomic_DNA"/>
</dbReference>
<dbReference type="Pfam" id="PF01926">
    <property type="entry name" value="MMR_HSR1"/>
    <property type="match status" value="1"/>
</dbReference>
<dbReference type="Gene3D" id="6.10.250.2860">
    <property type="match status" value="1"/>
</dbReference>
<dbReference type="PANTHER" id="PTHR10229">
    <property type="entry name" value="GTP-BINDING PROTEIN HFLX"/>
    <property type="match status" value="1"/>
</dbReference>
<dbReference type="CDD" id="cd01878">
    <property type="entry name" value="HflX"/>
    <property type="match status" value="1"/>
</dbReference>
<protein>
    <recommendedName>
        <fullName evidence="1">Hflx-type G domain-containing protein</fullName>
    </recommendedName>
</protein>
<dbReference type="InterPro" id="IPR027417">
    <property type="entry name" value="P-loop_NTPase"/>
</dbReference>
<dbReference type="SUPFAM" id="SSF52540">
    <property type="entry name" value="P-loop containing nucleoside triphosphate hydrolases"/>
    <property type="match status" value="1"/>
</dbReference>
<dbReference type="InterPro" id="IPR006073">
    <property type="entry name" value="GTP-bd"/>
</dbReference>
<dbReference type="NCBIfam" id="TIGR00231">
    <property type="entry name" value="small_GTP"/>
    <property type="match status" value="1"/>
</dbReference>
<dbReference type="PANTHER" id="PTHR10229:SF0">
    <property type="entry name" value="GTP-BINDING PROTEIN 6-RELATED"/>
    <property type="match status" value="1"/>
</dbReference>
<dbReference type="InterPro" id="IPR032305">
    <property type="entry name" value="GTP-bd_M"/>
</dbReference>
<dbReference type="InterPro" id="IPR016496">
    <property type="entry name" value="GTPase_HflX"/>
</dbReference>
<dbReference type="GO" id="GO:0043022">
    <property type="term" value="F:ribosome binding"/>
    <property type="evidence" value="ECO:0007669"/>
    <property type="project" value="TreeGrafter"/>
</dbReference>
<dbReference type="NCBIfam" id="TIGR03156">
    <property type="entry name" value="GTP_HflX"/>
    <property type="match status" value="1"/>
</dbReference>
<proteinExistence type="predicted"/>
<sequence length="306" mass="34952">FLNKKTKNAAMQVELAKLEYILPRLTHQWTHLERQMGGIGTRAGAGETQIEIDRRLIRNKIIKLKSELNKIESQRFTQNQGRQYAYRIALVGYTNAGKSTIMNVLTDSKVLVRNQLFATLDTTTRKLDIDTGVPVLISDTVGFIRNLPHHLIASFRSTLGEIKEVDMIIKVFDASAENIQDHIATVEHVLNEIEIPIKKSIFVMNKIDLIKNQDVFKGLKRKFSDAIFISSTKKIGINTFINKIEDIITSEYSHDIFHLTYKQTKVLNIIYSSTKVLNKYSDYNGISLEVEGSRESLNKIKQILEN</sequence>
<dbReference type="AlphaFoldDB" id="A0A382QW49"/>
<dbReference type="GO" id="GO:0005525">
    <property type="term" value="F:GTP binding"/>
    <property type="evidence" value="ECO:0007669"/>
    <property type="project" value="InterPro"/>
</dbReference>
<dbReference type="Pfam" id="PF16360">
    <property type="entry name" value="GTP-bdg_M"/>
    <property type="match status" value="1"/>
</dbReference>
<feature type="domain" description="Hflx-type G" evidence="1">
    <location>
        <begin position="86"/>
        <end position="252"/>
    </location>
</feature>